<dbReference type="EMBL" id="CP093547">
    <property type="protein sequence ID" value="UNP31767.1"/>
    <property type="molecule type" value="Genomic_DNA"/>
</dbReference>
<reference evidence="2 3" key="1">
    <citation type="submission" date="2022-03" db="EMBL/GenBank/DDBJ databases">
        <title>Complete genome sequence of Lysobacter capsici VKM B-2533 and Lysobacter gummosus 10.1.1, promising sources of lytic agents.</title>
        <authorList>
            <person name="Tarlachkov S.V."/>
            <person name="Kudryakova I.V."/>
            <person name="Afoshin A.S."/>
            <person name="Leontyevskaya E.A."/>
            <person name="Leontyevskaya N.V."/>
        </authorList>
    </citation>
    <scope>NUCLEOTIDE SEQUENCE [LARGE SCALE GENOMIC DNA]</scope>
    <source>
        <strain evidence="2 3">10.1.1</strain>
    </source>
</reference>
<evidence type="ECO:0000259" key="1">
    <source>
        <dbReference type="SMART" id="SM00974"/>
    </source>
</evidence>
<gene>
    <name evidence="2" type="ORF">MOV92_11175</name>
</gene>
<sequence>MSFLRSAEPEKVHSASQGRCYLYVLPCAYEDLLKLGFSRNPLSRAQQLQPRYFEFFDLDRAFAVQTDSVREARAMELRLRRALTEHNAPAPLTIRVEAAGHSEWYRGAYAMLDAQARAMQAQGHLVHRPLRPWLGRELAEQGDLLFARAAELLDQLQGEPELLDQPPLARLRRNLLDTLDAHAALGIDLAPRLPEPLLHWYRRD</sequence>
<dbReference type="SMART" id="SM00974">
    <property type="entry name" value="T5orf172"/>
    <property type="match status" value="1"/>
</dbReference>
<accession>A0ABY3XJE9</accession>
<name>A0ABY3XJE9_9GAMM</name>
<dbReference type="InterPro" id="IPR018306">
    <property type="entry name" value="Phage_T5_Orf172_DNA-bd"/>
</dbReference>
<protein>
    <submittedName>
        <fullName evidence="2">GIY-YIG nuclease family protein</fullName>
    </submittedName>
</protein>
<dbReference type="Pfam" id="PF10544">
    <property type="entry name" value="T5orf172"/>
    <property type="match status" value="1"/>
</dbReference>
<feature type="domain" description="Bacteriophage T5 Orf172 DNA-binding" evidence="1">
    <location>
        <begin position="27"/>
        <end position="119"/>
    </location>
</feature>
<evidence type="ECO:0000313" key="3">
    <source>
        <dbReference type="Proteomes" id="UP000829194"/>
    </source>
</evidence>
<dbReference type="Proteomes" id="UP000829194">
    <property type="component" value="Chromosome"/>
</dbReference>
<evidence type="ECO:0000313" key="2">
    <source>
        <dbReference type="EMBL" id="UNP31767.1"/>
    </source>
</evidence>
<organism evidence="2 3">
    <name type="scientific">Lysobacter gummosus</name>
    <dbReference type="NCBI Taxonomy" id="262324"/>
    <lineage>
        <taxon>Bacteria</taxon>
        <taxon>Pseudomonadati</taxon>
        <taxon>Pseudomonadota</taxon>
        <taxon>Gammaproteobacteria</taxon>
        <taxon>Lysobacterales</taxon>
        <taxon>Lysobacteraceae</taxon>
        <taxon>Lysobacter</taxon>
    </lineage>
</organism>
<dbReference type="RefSeq" id="WP_057942874.1">
    <property type="nucleotide sequence ID" value="NZ_CP011131.1"/>
</dbReference>
<keyword evidence="3" id="KW-1185">Reference proteome</keyword>
<proteinExistence type="predicted"/>